<evidence type="ECO:0000256" key="6">
    <source>
        <dbReference type="SAM" id="SignalP"/>
    </source>
</evidence>
<sequence>MFLILLLCLLVPLSLASGIDCSRVPPSLWCLNPELSKECNVEEQCKSYLSKSKGQKVQLTLLFEALCPDCEEFITGTFYHDIYLKHGDKIDIELVPYGNARIDEQGNVVCQHGKDECRGNKYEACVIHYMPEPLPFIRCIELQLPKVDIEKAVQKCYNTFKTAAHVVDQVTHCFNGKVGDKLIQAHAERTKNIFPEKHTGVPWVLFNNVSLNSAQKFAYTFDYAIDDWYVGQNAESLWNSDLSQIKMCRNNNYNL</sequence>
<accession>A0A811K852</accession>
<feature type="signal peptide" evidence="6">
    <location>
        <begin position="1"/>
        <end position="16"/>
    </location>
</feature>
<evidence type="ECO:0000256" key="5">
    <source>
        <dbReference type="ARBA" id="ARBA00023180"/>
    </source>
</evidence>
<name>A0A811K852_9BILA</name>
<keyword evidence="5" id="KW-0325">Glycoprotein</keyword>
<comment type="caution">
    <text evidence="7">The sequence shown here is derived from an EMBL/GenBank/DDBJ whole genome shotgun (WGS) entry which is preliminary data.</text>
</comment>
<dbReference type="GO" id="GO:0005576">
    <property type="term" value="C:extracellular region"/>
    <property type="evidence" value="ECO:0007669"/>
    <property type="project" value="UniProtKB-SubCell"/>
</dbReference>
<dbReference type="Proteomes" id="UP000783686">
    <property type="component" value="Unassembled WGS sequence"/>
</dbReference>
<dbReference type="EMBL" id="CAJFCW020000002">
    <property type="protein sequence ID" value="CAG9093690.1"/>
    <property type="molecule type" value="Genomic_DNA"/>
</dbReference>
<gene>
    <name evidence="7" type="ORF">BOKJ2_LOCUS3737</name>
</gene>
<evidence type="ECO:0008006" key="9">
    <source>
        <dbReference type="Google" id="ProtNLM"/>
    </source>
</evidence>
<comment type="similarity">
    <text evidence="2">Belongs to the GILT family.</text>
</comment>
<keyword evidence="4 6" id="KW-0732">Signal</keyword>
<evidence type="ECO:0000256" key="4">
    <source>
        <dbReference type="ARBA" id="ARBA00022729"/>
    </source>
</evidence>
<dbReference type="GO" id="GO:0016671">
    <property type="term" value="F:oxidoreductase activity, acting on a sulfur group of donors, disulfide as acceptor"/>
    <property type="evidence" value="ECO:0007669"/>
    <property type="project" value="InterPro"/>
</dbReference>
<comment type="subcellular location">
    <subcellularLocation>
        <location evidence="1">Secreted</location>
    </subcellularLocation>
</comment>
<evidence type="ECO:0000313" key="7">
    <source>
        <dbReference type="EMBL" id="CAD5211524.1"/>
    </source>
</evidence>
<feature type="chain" id="PRO_5035594664" description="Saposin A-type domain-containing protein" evidence="6">
    <location>
        <begin position="17"/>
        <end position="255"/>
    </location>
</feature>
<dbReference type="AlphaFoldDB" id="A0A811K852"/>
<dbReference type="Proteomes" id="UP000614601">
    <property type="component" value="Unassembled WGS sequence"/>
</dbReference>
<keyword evidence="8" id="KW-1185">Reference proteome</keyword>
<dbReference type="PANTHER" id="PTHR13234:SF8">
    <property type="entry name" value="GAMMA-INTERFERON-INDUCIBLE LYSOSOMAL THIOL REDUCTASE"/>
    <property type="match status" value="1"/>
</dbReference>
<protein>
    <recommendedName>
        <fullName evidence="9">Saposin A-type domain-containing protein</fullName>
    </recommendedName>
</protein>
<evidence type="ECO:0000256" key="2">
    <source>
        <dbReference type="ARBA" id="ARBA00005679"/>
    </source>
</evidence>
<proteinExistence type="inferred from homology"/>
<evidence type="ECO:0000313" key="8">
    <source>
        <dbReference type="Proteomes" id="UP000614601"/>
    </source>
</evidence>
<dbReference type="EMBL" id="CAJFDH010000002">
    <property type="protein sequence ID" value="CAD5211524.1"/>
    <property type="molecule type" value="Genomic_DNA"/>
</dbReference>
<evidence type="ECO:0000256" key="1">
    <source>
        <dbReference type="ARBA" id="ARBA00004613"/>
    </source>
</evidence>
<organism evidence="7 8">
    <name type="scientific">Bursaphelenchus okinawaensis</name>
    <dbReference type="NCBI Taxonomy" id="465554"/>
    <lineage>
        <taxon>Eukaryota</taxon>
        <taxon>Metazoa</taxon>
        <taxon>Ecdysozoa</taxon>
        <taxon>Nematoda</taxon>
        <taxon>Chromadorea</taxon>
        <taxon>Rhabditida</taxon>
        <taxon>Tylenchina</taxon>
        <taxon>Tylenchomorpha</taxon>
        <taxon>Aphelenchoidea</taxon>
        <taxon>Aphelenchoididae</taxon>
        <taxon>Bursaphelenchus</taxon>
    </lineage>
</organism>
<evidence type="ECO:0000256" key="3">
    <source>
        <dbReference type="ARBA" id="ARBA00022525"/>
    </source>
</evidence>
<reference evidence="7" key="1">
    <citation type="submission" date="2020-09" db="EMBL/GenBank/DDBJ databases">
        <authorList>
            <person name="Kikuchi T."/>
        </authorList>
    </citation>
    <scope>NUCLEOTIDE SEQUENCE</scope>
    <source>
        <strain evidence="7">SH1</strain>
    </source>
</reference>
<dbReference type="OrthoDB" id="958254at2759"/>
<dbReference type="InterPro" id="IPR004911">
    <property type="entry name" value="Interferon-induced_GILT"/>
</dbReference>
<keyword evidence="3" id="KW-0964">Secreted</keyword>
<dbReference type="Pfam" id="PF03227">
    <property type="entry name" value="GILT"/>
    <property type="match status" value="1"/>
</dbReference>
<dbReference type="PANTHER" id="PTHR13234">
    <property type="entry name" value="GAMMA-INTERFERON INDUCIBLE LYSOSOMAL THIOL REDUCTASE GILT"/>
    <property type="match status" value="1"/>
</dbReference>